<keyword evidence="3" id="KW-1185">Reference proteome</keyword>
<dbReference type="EMBL" id="JACTNG010000012">
    <property type="protein sequence ID" value="MBO1081054.1"/>
    <property type="molecule type" value="Genomic_DNA"/>
</dbReference>
<name>A0ABS3KU98_9PROT</name>
<dbReference type="Proteomes" id="UP001518989">
    <property type="component" value="Unassembled WGS sequence"/>
</dbReference>
<gene>
    <name evidence="2" type="ORF">IAI61_18610</name>
</gene>
<reference evidence="2 3" key="1">
    <citation type="submission" date="2020-09" db="EMBL/GenBank/DDBJ databases">
        <title>Roseomonas.</title>
        <authorList>
            <person name="Zhu W."/>
        </authorList>
    </citation>
    <scope>NUCLEOTIDE SEQUENCE [LARGE SCALE GENOMIC DNA]</scope>
    <source>
        <strain evidence="2 3">573</strain>
    </source>
</reference>
<proteinExistence type="predicted"/>
<keyword evidence="1" id="KW-0812">Transmembrane</keyword>
<evidence type="ECO:0000313" key="3">
    <source>
        <dbReference type="Proteomes" id="UP001518989"/>
    </source>
</evidence>
<organism evidence="2 3">
    <name type="scientific">Roseomonas haemaphysalidis</name>
    <dbReference type="NCBI Taxonomy" id="2768162"/>
    <lineage>
        <taxon>Bacteria</taxon>
        <taxon>Pseudomonadati</taxon>
        <taxon>Pseudomonadota</taxon>
        <taxon>Alphaproteobacteria</taxon>
        <taxon>Acetobacterales</taxon>
        <taxon>Roseomonadaceae</taxon>
        <taxon>Roseomonas</taxon>
    </lineage>
</organism>
<accession>A0ABS3KU98</accession>
<protein>
    <submittedName>
        <fullName evidence="2">Preprotein translocase subunit SecE</fullName>
    </submittedName>
</protein>
<keyword evidence="1" id="KW-0472">Membrane</keyword>
<keyword evidence="1" id="KW-1133">Transmembrane helix</keyword>
<sequence>MAEVKHDIDFVEVKAEDIVGDRAQGWSMFTKATTWGIGAVIVLLLFLHSCFG</sequence>
<evidence type="ECO:0000256" key="1">
    <source>
        <dbReference type="SAM" id="Phobius"/>
    </source>
</evidence>
<dbReference type="RefSeq" id="WP_207419234.1">
    <property type="nucleotide sequence ID" value="NZ_CP061177.1"/>
</dbReference>
<feature type="transmembrane region" description="Helical" evidence="1">
    <location>
        <begin position="32"/>
        <end position="51"/>
    </location>
</feature>
<evidence type="ECO:0000313" key="2">
    <source>
        <dbReference type="EMBL" id="MBO1081054.1"/>
    </source>
</evidence>
<comment type="caution">
    <text evidence="2">The sequence shown here is derived from an EMBL/GenBank/DDBJ whole genome shotgun (WGS) entry which is preliminary data.</text>
</comment>